<dbReference type="EMBL" id="JBEPMJ010000004">
    <property type="protein sequence ID" value="MET3749585.1"/>
    <property type="molecule type" value="Genomic_DNA"/>
</dbReference>
<dbReference type="RefSeq" id="WP_257464099.1">
    <property type="nucleotide sequence ID" value="NZ_JANJZT010000004.1"/>
</dbReference>
<protein>
    <recommendedName>
        <fullName evidence="1">Uroporphyrinogen decarboxylase (URO-D) domain-containing protein</fullName>
    </recommendedName>
</protein>
<dbReference type="Pfam" id="PF01208">
    <property type="entry name" value="URO-D"/>
    <property type="match status" value="1"/>
</dbReference>
<dbReference type="InterPro" id="IPR038071">
    <property type="entry name" value="UROD/MetE-like_sf"/>
</dbReference>
<dbReference type="Gene3D" id="3.20.20.210">
    <property type="match status" value="1"/>
</dbReference>
<feature type="domain" description="Uroporphyrinogen decarboxylase (URO-D)" evidence="1">
    <location>
        <begin position="148"/>
        <end position="293"/>
    </location>
</feature>
<accession>A0ABV2LZE9</accession>
<dbReference type="PANTHER" id="PTHR47099:SF1">
    <property type="entry name" value="METHYLCOBAMIDE:COM METHYLTRANSFERASE MTBA"/>
    <property type="match status" value="1"/>
</dbReference>
<dbReference type="Proteomes" id="UP001549106">
    <property type="component" value="Unassembled WGS sequence"/>
</dbReference>
<keyword evidence="3" id="KW-1185">Reference proteome</keyword>
<evidence type="ECO:0000259" key="1">
    <source>
        <dbReference type="Pfam" id="PF01208"/>
    </source>
</evidence>
<dbReference type="InterPro" id="IPR000257">
    <property type="entry name" value="Uroporphyrinogen_deCOase"/>
</dbReference>
<sequence length="356" mass="41401">MNYPFCPEEELKDVGKFRPVPKPYGVPSFPVRKFNTPITPKENFLRLARGEKPLWMPNFSVDFNCLQPMVMPDAYARTYGGTDWFGIEWQYEELSRAAMVKPGTRRLSDIVNWEKELVFPDLKAIDWKKDYQEHYADLMEPDRATTFIIVNGCFERLADLTSFEDTFCYLLEEPEAVGDFFEKLTDFHIELFKIAREVYHADAITFHDDMGTQINSFMSPATFREVLLPHYKRMNQAAHNMGLYMILHSCGCVGNQMENFCDTGFDFWEGQDNCNDKTALLKQTTSRMGQVSIFQPPAEMDGEELRQYVENHVKTMAEAGRYMPWVVNTNPGRKVDINEVIYVTSRKLYCGETEEK</sequence>
<proteinExistence type="predicted"/>
<dbReference type="SUPFAM" id="SSF51726">
    <property type="entry name" value="UROD/MetE-like"/>
    <property type="match status" value="1"/>
</dbReference>
<reference evidence="2 3" key="1">
    <citation type="submission" date="2024-06" db="EMBL/GenBank/DDBJ databases">
        <title>Genomic Encyclopedia of Type Strains, Phase IV (KMG-IV): sequencing the most valuable type-strain genomes for metagenomic binning, comparative biology and taxonomic classification.</title>
        <authorList>
            <person name="Goeker M."/>
        </authorList>
    </citation>
    <scope>NUCLEOTIDE SEQUENCE [LARGE SCALE GENOMIC DNA]</scope>
    <source>
        <strain evidence="2 3">DSM 29492</strain>
    </source>
</reference>
<dbReference type="InterPro" id="IPR052024">
    <property type="entry name" value="Methanogen_methyltrans"/>
</dbReference>
<dbReference type="PANTHER" id="PTHR47099">
    <property type="entry name" value="METHYLCOBAMIDE:COM METHYLTRANSFERASE MTBA"/>
    <property type="match status" value="1"/>
</dbReference>
<comment type="caution">
    <text evidence="2">The sequence shown here is derived from an EMBL/GenBank/DDBJ whole genome shotgun (WGS) entry which is preliminary data.</text>
</comment>
<organism evidence="2 3">
    <name type="scientific">Blautia caecimuris</name>
    <dbReference type="NCBI Taxonomy" id="1796615"/>
    <lineage>
        <taxon>Bacteria</taxon>
        <taxon>Bacillati</taxon>
        <taxon>Bacillota</taxon>
        <taxon>Clostridia</taxon>
        <taxon>Lachnospirales</taxon>
        <taxon>Lachnospiraceae</taxon>
        <taxon>Blautia</taxon>
    </lineage>
</organism>
<name>A0ABV2LZE9_9FIRM</name>
<evidence type="ECO:0000313" key="2">
    <source>
        <dbReference type="EMBL" id="MET3749585.1"/>
    </source>
</evidence>
<evidence type="ECO:0000313" key="3">
    <source>
        <dbReference type="Proteomes" id="UP001549106"/>
    </source>
</evidence>
<gene>
    <name evidence="2" type="ORF">ABID24_000819</name>
</gene>